<dbReference type="InterPro" id="IPR001940">
    <property type="entry name" value="Peptidase_S1C"/>
</dbReference>
<dbReference type="PROSITE" id="PS50106">
    <property type="entry name" value="PDZ"/>
    <property type="match status" value="1"/>
</dbReference>
<dbReference type="SUPFAM" id="SSF50494">
    <property type="entry name" value="Trypsin-like serine proteases"/>
    <property type="match status" value="1"/>
</dbReference>
<evidence type="ECO:0000256" key="16">
    <source>
        <dbReference type="ARBA" id="ARBA00023145"/>
    </source>
</evidence>
<keyword evidence="14" id="KW-0496">Mitochondrion</keyword>
<evidence type="ECO:0000256" key="9">
    <source>
        <dbReference type="ARBA" id="ARBA00022703"/>
    </source>
</evidence>
<keyword evidence="12" id="KW-0809">Transit peptide</keyword>
<dbReference type="InterPro" id="IPR036034">
    <property type="entry name" value="PDZ_sf"/>
</dbReference>
<organism evidence="21 22">
    <name type="scientific">Ceutorhynchus assimilis</name>
    <name type="common">cabbage seed weevil</name>
    <dbReference type="NCBI Taxonomy" id="467358"/>
    <lineage>
        <taxon>Eukaryota</taxon>
        <taxon>Metazoa</taxon>
        <taxon>Ecdysozoa</taxon>
        <taxon>Arthropoda</taxon>
        <taxon>Hexapoda</taxon>
        <taxon>Insecta</taxon>
        <taxon>Pterygota</taxon>
        <taxon>Neoptera</taxon>
        <taxon>Endopterygota</taxon>
        <taxon>Coleoptera</taxon>
        <taxon>Polyphaga</taxon>
        <taxon>Cucujiformia</taxon>
        <taxon>Curculionidae</taxon>
        <taxon>Ceutorhynchinae</taxon>
        <taxon>Ceutorhynchus</taxon>
    </lineage>
</organism>
<accession>A0A9N9MVI0</accession>
<dbReference type="PANTHER" id="PTHR22939:SF129">
    <property type="entry name" value="SERINE PROTEASE HTRA2, MITOCHONDRIAL"/>
    <property type="match status" value="1"/>
</dbReference>
<comment type="subcellular location">
    <subcellularLocation>
        <location evidence="3">Mitochondrion intermembrane space</location>
        <topology evidence="3">Single-pass membrane protein</topology>
    </subcellularLocation>
    <subcellularLocation>
        <location evidence="2">Mitochondrion membrane</location>
        <topology evidence="2">Single-pass membrane protein</topology>
    </subcellularLocation>
</comment>
<comment type="function">
    <text evidence="18">Serine protease that shows proteolytic activity against a non-specific substrate beta-casein. Promotes or induces cell death either by direct binding to and inhibition of BIRC proteins (also called inhibitor of apoptosis proteins, IAPs), leading to an increase in caspase activity, or by a BIRC inhibition-independent, caspase-independent and serine protease activity-dependent mechanism. Can antagonize antiapoptotic activity of th/Diap1 by directly inducing the degradation of th/Diap1.</text>
</comment>
<evidence type="ECO:0000256" key="4">
    <source>
        <dbReference type="ARBA" id="ARBA00010541"/>
    </source>
</evidence>
<evidence type="ECO:0000256" key="11">
    <source>
        <dbReference type="ARBA" id="ARBA00022825"/>
    </source>
</evidence>
<feature type="transmembrane region" description="Helical" evidence="19">
    <location>
        <begin position="41"/>
        <end position="60"/>
    </location>
</feature>
<evidence type="ECO:0000256" key="2">
    <source>
        <dbReference type="ARBA" id="ARBA00004304"/>
    </source>
</evidence>
<evidence type="ECO:0000256" key="15">
    <source>
        <dbReference type="ARBA" id="ARBA00023136"/>
    </source>
</evidence>
<dbReference type="GO" id="GO:0006508">
    <property type="term" value="P:proteolysis"/>
    <property type="evidence" value="ECO:0007669"/>
    <property type="project" value="UniProtKB-KW"/>
</dbReference>
<evidence type="ECO:0000256" key="5">
    <source>
        <dbReference type="ARBA" id="ARBA00013033"/>
    </source>
</evidence>
<evidence type="ECO:0000256" key="12">
    <source>
        <dbReference type="ARBA" id="ARBA00022946"/>
    </source>
</evidence>
<evidence type="ECO:0000256" key="7">
    <source>
        <dbReference type="ARBA" id="ARBA00022670"/>
    </source>
</evidence>
<dbReference type="GO" id="GO:0007005">
    <property type="term" value="P:mitochondrion organization"/>
    <property type="evidence" value="ECO:0007669"/>
    <property type="project" value="UniProtKB-ARBA"/>
</dbReference>
<evidence type="ECO:0000256" key="6">
    <source>
        <dbReference type="ARBA" id="ARBA00016929"/>
    </source>
</evidence>
<keyword evidence="11" id="KW-0720">Serine protease</keyword>
<keyword evidence="15 19" id="KW-0472">Membrane</keyword>
<evidence type="ECO:0000256" key="8">
    <source>
        <dbReference type="ARBA" id="ARBA00022692"/>
    </source>
</evidence>
<dbReference type="OrthoDB" id="4217619at2759"/>
<evidence type="ECO:0000256" key="14">
    <source>
        <dbReference type="ARBA" id="ARBA00023128"/>
    </source>
</evidence>
<evidence type="ECO:0000256" key="18">
    <source>
        <dbReference type="ARBA" id="ARBA00035606"/>
    </source>
</evidence>
<evidence type="ECO:0000256" key="3">
    <source>
        <dbReference type="ARBA" id="ARBA00004375"/>
    </source>
</evidence>
<dbReference type="SUPFAM" id="SSF50156">
    <property type="entry name" value="PDZ domain-like"/>
    <property type="match status" value="1"/>
</dbReference>
<sequence length="419" mass="45979">MNPSLLRVSPKILTSKNFLRLISDRPYSDGNYKKNNPINKIAFVGGLGMATALFASYAFMKNKHKQEATDMKISKNIVPDPNTLFKNPVDLEEGNPKEDHLREQYNFIKKVVNDCAGAVFYLEIRDPSLKDPETGNSVVTSNGSGFIISEDGWALTNAHVVINKPQTIVTAVMRDGRSFNVKVEDADMNIDLALLKLETNEKLPSLQFGAVGDTAVGEWVVALGSPLSLSNSVTVGIVSSIDRPAEELGLKNYSMTYIQTDASITFGNSGGPLVNLDGDVIGINNLRLTSGISFAIPVEFVKKFLQNSKYRLVKSPGRKTSKPVFGLTTITITPDLLVELHKENENIPKELTHGLLVWKIIPGTPAQMSGLEVGDIITHVNGIPVQKPVELYNFTSSKNVVEIRIINRGKKKNVFLNVE</sequence>
<dbReference type="Pfam" id="PF13365">
    <property type="entry name" value="Trypsin_2"/>
    <property type="match status" value="1"/>
</dbReference>
<protein>
    <recommendedName>
        <fullName evidence="6">Serine protease HTRA2, mitochondrial</fullName>
        <ecNumber evidence="5">3.4.21.108</ecNumber>
    </recommendedName>
    <alternativeName>
        <fullName evidence="17">High temperature requirement protein A2</fullName>
    </alternativeName>
</protein>
<keyword evidence="9" id="KW-0053">Apoptosis</keyword>
<evidence type="ECO:0000256" key="13">
    <source>
        <dbReference type="ARBA" id="ARBA00022989"/>
    </source>
</evidence>
<dbReference type="SMART" id="SM00228">
    <property type="entry name" value="PDZ"/>
    <property type="match status" value="1"/>
</dbReference>
<evidence type="ECO:0000313" key="22">
    <source>
        <dbReference type="Proteomes" id="UP001152799"/>
    </source>
</evidence>
<evidence type="ECO:0000256" key="10">
    <source>
        <dbReference type="ARBA" id="ARBA00022801"/>
    </source>
</evidence>
<dbReference type="Gene3D" id="2.40.10.120">
    <property type="match status" value="1"/>
</dbReference>
<dbReference type="GO" id="GO:0004252">
    <property type="term" value="F:serine-type endopeptidase activity"/>
    <property type="evidence" value="ECO:0007669"/>
    <property type="project" value="InterPro"/>
</dbReference>
<keyword evidence="7" id="KW-0645">Protease</keyword>
<reference evidence="21" key="1">
    <citation type="submission" date="2022-01" db="EMBL/GenBank/DDBJ databases">
        <authorList>
            <person name="King R."/>
        </authorList>
    </citation>
    <scope>NUCLEOTIDE SEQUENCE</scope>
</reference>
<dbReference type="InterPro" id="IPR009003">
    <property type="entry name" value="Peptidase_S1_PA"/>
</dbReference>
<dbReference type="GO" id="GO:0031966">
    <property type="term" value="C:mitochondrial membrane"/>
    <property type="evidence" value="ECO:0007669"/>
    <property type="project" value="UniProtKB-SubCell"/>
</dbReference>
<keyword evidence="16" id="KW-0865">Zymogen</keyword>
<keyword evidence="13 19" id="KW-1133">Transmembrane helix</keyword>
<comment type="similarity">
    <text evidence="4">Belongs to the peptidase S1C family.</text>
</comment>
<dbReference type="InterPro" id="IPR041489">
    <property type="entry name" value="PDZ_6"/>
</dbReference>
<dbReference type="PRINTS" id="PR00834">
    <property type="entry name" value="PROTEASES2C"/>
</dbReference>
<dbReference type="GO" id="GO:0005758">
    <property type="term" value="C:mitochondrial intermembrane space"/>
    <property type="evidence" value="ECO:0007669"/>
    <property type="project" value="UniProtKB-SubCell"/>
</dbReference>
<keyword evidence="22" id="KW-1185">Reference proteome</keyword>
<keyword evidence="10" id="KW-0378">Hydrolase</keyword>
<evidence type="ECO:0000256" key="1">
    <source>
        <dbReference type="ARBA" id="ARBA00001760"/>
    </source>
</evidence>
<dbReference type="PANTHER" id="PTHR22939">
    <property type="entry name" value="SERINE PROTEASE FAMILY S1C HTRA-RELATED"/>
    <property type="match status" value="1"/>
</dbReference>
<dbReference type="Pfam" id="PF17820">
    <property type="entry name" value="PDZ_6"/>
    <property type="match status" value="1"/>
</dbReference>
<dbReference type="EC" id="3.4.21.108" evidence="5"/>
<dbReference type="Gene3D" id="2.30.42.10">
    <property type="match status" value="1"/>
</dbReference>
<keyword evidence="8 19" id="KW-0812">Transmembrane</keyword>
<feature type="domain" description="PDZ" evidence="20">
    <location>
        <begin position="337"/>
        <end position="404"/>
    </location>
</feature>
<evidence type="ECO:0000259" key="20">
    <source>
        <dbReference type="PROSITE" id="PS50106"/>
    </source>
</evidence>
<dbReference type="InterPro" id="IPR001478">
    <property type="entry name" value="PDZ"/>
</dbReference>
<gene>
    <name evidence="21" type="ORF">CEUTPL_LOCUS11390</name>
</gene>
<dbReference type="EMBL" id="OU892282">
    <property type="protein sequence ID" value="CAG9770948.1"/>
    <property type="molecule type" value="Genomic_DNA"/>
</dbReference>
<evidence type="ECO:0000313" key="21">
    <source>
        <dbReference type="EMBL" id="CAG9770948.1"/>
    </source>
</evidence>
<comment type="catalytic activity">
    <reaction evidence="1">
        <text>Cleavage of non-polar aliphatic amino-acids at the P1 position, with a preference for Val, Ile and Met. At the P2 and P3 positions, Arg is selected most strongly with a secondary preference for other hydrophilic residues.</text>
        <dbReference type="EC" id="3.4.21.108"/>
    </reaction>
</comment>
<dbReference type="AlphaFoldDB" id="A0A9N9MVI0"/>
<evidence type="ECO:0000256" key="19">
    <source>
        <dbReference type="SAM" id="Phobius"/>
    </source>
</evidence>
<dbReference type="FunFam" id="2.40.10.120:FF:000004">
    <property type="entry name" value="Serine protease HTRA2, mitochondrial"/>
    <property type="match status" value="1"/>
</dbReference>
<name>A0A9N9MVI0_9CUCU</name>
<dbReference type="GO" id="GO:0006915">
    <property type="term" value="P:apoptotic process"/>
    <property type="evidence" value="ECO:0007669"/>
    <property type="project" value="UniProtKB-KW"/>
</dbReference>
<dbReference type="GO" id="GO:0043065">
    <property type="term" value="P:positive regulation of apoptotic process"/>
    <property type="evidence" value="ECO:0007669"/>
    <property type="project" value="UniProtKB-ARBA"/>
</dbReference>
<proteinExistence type="inferred from homology"/>
<evidence type="ECO:0000256" key="17">
    <source>
        <dbReference type="ARBA" id="ARBA00029644"/>
    </source>
</evidence>
<dbReference type="Proteomes" id="UP001152799">
    <property type="component" value="Chromosome 6"/>
</dbReference>